<dbReference type="GO" id="GO:0006397">
    <property type="term" value="P:mRNA processing"/>
    <property type="evidence" value="ECO:0007669"/>
    <property type="project" value="UniProtKB-KW"/>
</dbReference>
<evidence type="ECO:0000259" key="10">
    <source>
        <dbReference type="Pfam" id="PF04696"/>
    </source>
</evidence>
<feature type="domain" description="Pinin/SDK/MemA protein" evidence="10">
    <location>
        <begin position="165"/>
        <end position="303"/>
    </location>
</feature>
<comment type="similarity">
    <text evidence="2">Belongs to the pinin family.</text>
</comment>
<feature type="region of interest" description="Disordered" evidence="9">
    <location>
        <begin position="192"/>
        <end position="217"/>
    </location>
</feature>
<dbReference type="PANTHER" id="PTHR12707:SF0">
    <property type="entry name" value="PININ"/>
    <property type="match status" value="1"/>
</dbReference>
<keyword evidence="7" id="KW-0539">Nucleus</keyword>
<feature type="region of interest" description="Disordered" evidence="9">
    <location>
        <begin position="33"/>
        <end position="79"/>
    </location>
</feature>
<dbReference type="Proteomes" id="UP000826271">
    <property type="component" value="Unassembled WGS sequence"/>
</dbReference>
<dbReference type="Pfam" id="PF04696">
    <property type="entry name" value="Pinin_SDK_memA"/>
    <property type="match status" value="1"/>
</dbReference>
<evidence type="ECO:0000256" key="2">
    <source>
        <dbReference type="ARBA" id="ARBA00010386"/>
    </source>
</evidence>
<dbReference type="InterPro" id="IPR006786">
    <property type="entry name" value="Pinin_SDK_MemA"/>
</dbReference>
<dbReference type="AlphaFoldDB" id="A0AAV6WK20"/>
<dbReference type="PANTHER" id="PTHR12707">
    <property type="entry name" value="PINN"/>
    <property type="match status" value="1"/>
</dbReference>
<keyword evidence="5" id="KW-0804">Transcription</keyword>
<reference evidence="11" key="1">
    <citation type="submission" date="2019-10" db="EMBL/GenBank/DDBJ databases">
        <authorList>
            <person name="Zhang R."/>
            <person name="Pan Y."/>
            <person name="Wang J."/>
            <person name="Ma R."/>
            <person name="Yu S."/>
        </authorList>
    </citation>
    <scope>NUCLEOTIDE SEQUENCE</scope>
    <source>
        <strain evidence="11">LA-IB0</strain>
        <tissue evidence="11">Leaf</tissue>
    </source>
</reference>
<keyword evidence="3" id="KW-0507">mRNA processing</keyword>
<evidence type="ECO:0000256" key="5">
    <source>
        <dbReference type="ARBA" id="ARBA00023163"/>
    </source>
</evidence>
<feature type="compositionally biased region" description="Basic and acidic residues" evidence="9">
    <location>
        <begin position="197"/>
        <end position="217"/>
    </location>
</feature>
<dbReference type="InterPro" id="IPR039853">
    <property type="entry name" value="Pinin"/>
</dbReference>
<feature type="coiled-coil region" evidence="8">
    <location>
        <begin position="4"/>
        <end position="31"/>
    </location>
</feature>
<evidence type="ECO:0000256" key="8">
    <source>
        <dbReference type="SAM" id="Coils"/>
    </source>
</evidence>
<feature type="compositionally biased region" description="Basic and acidic residues" evidence="9">
    <location>
        <begin position="151"/>
        <end position="164"/>
    </location>
</feature>
<dbReference type="GO" id="GO:0071013">
    <property type="term" value="C:catalytic step 2 spliceosome"/>
    <property type="evidence" value="ECO:0007669"/>
    <property type="project" value="TreeGrafter"/>
</dbReference>
<keyword evidence="6" id="KW-0508">mRNA splicing</keyword>
<keyword evidence="12" id="KW-1185">Reference proteome</keyword>
<feature type="region of interest" description="Disordered" evidence="9">
    <location>
        <begin position="112"/>
        <end position="167"/>
    </location>
</feature>
<comment type="caution">
    <text evidence="11">The sequence shown here is derived from an EMBL/GenBank/DDBJ whole genome shotgun (WGS) entry which is preliminary data.</text>
</comment>
<name>A0AAV6WK20_9LAMI</name>
<feature type="compositionally biased region" description="Basic and acidic residues" evidence="9">
    <location>
        <begin position="419"/>
        <end position="429"/>
    </location>
</feature>
<evidence type="ECO:0000256" key="9">
    <source>
        <dbReference type="SAM" id="MobiDB-lite"/>
    </source>
</evidence>
<evidence type="ECO:0000256" key="6">
    <source>
        <dbReference type="ARBA" id="ARBA00023187"/>
    </source>
</evidence>
<evidence type="ECO:0000256" key="1">
    <source>
        <dbReference type="ARBA" id="ARBA00004123"/>
    </source>
</evidence>
<comment type="subcellular location">
    <subcellularLocation>
        <location evidence="1">Nucleus</location>
    </subcellularLocation>
</comment>
<keyword evidence="4" id="KW-0805">Transcription regulation</keyword>
<dbReference type="GO" id="GO:0008380">
    <property type="term" value="P:RNA splicing"/>
    <property type="evidence" value="ECO:0007669"/>
    <property type="project" value="UniProtKB-KW"/>
</dbReference>
<feature type="compositionally biased region" description="Basic and acidic residues" evidence="9">
    <location>
        <begin position="123"/>
        <end position="144"/>
    </location>
</feature>
<evidence type="ECO:0000256" key="7">
    <source>
        <dbReference type="ARBA" id="ARBA00023242"/>
    </source>
</evidence>
<feature type="compositionally biased region" description="Acidic residues" evidence="9">
    <location>
        <begin position="392"/>
        <end position="416"/>
    </location>
</feature>
<gene>
    <name evidence="11" type="ORF">BUALT_Bualt15G0077600</name>
</gene>
<protein>
    <recommendedName>
        <fullName evidence="10">Pinin/SDK/MemA protein domain-containing protein</fullName>
    </recommendedName>
</protein>
<dbReference type="EMBL" id="WHWC01000015">
    <property type="protein sequence ID" value="KAG8368742.1"/>
    <property type="molecule type" value="Genomic_DNA"/>
</dbReference>
<organism evidence="11 12">
    <name type="scientific">Buddleja alternifolia</name>
    <dbReference type="NCBI Taxonomy" id="168488"/>
    <lineage>
        <taxon>Eukaryota</taxon>
        <taxon>Viridiplantae</taxon>
        <taxon>Streptophyta</taxon>
        <taxon>Embryophyta</taxon>
        <taxon>Tracheophyta</taxon>
        <taxon>Spermatophyta</taxon>
        <taxon>Magnoliopsida</taxon>
        <taxon>eudicotyledons</taxon>
        <taxon>Gunneridae</taxon>
        <taxon>Pentapetalae</taxon>
        <taxon>asterids</taxon>
        <taxon>lamiids</taxon>
        <taxon>Lamiales</taxon>
        <taxon>Scrophulariaceae</taxon>
        <taxon>Buddlejeae</taxon>
        <taxon>Buddleja</taxon>
    </lineage>
</organism>
<accession>A0AAV6WK20</accession>
<evidence type="ECO:0000313" key="11">
    <source>
        <dbReference type="EMBL" id="KAG8368742.1"/>
    </source>
</evidence>
<sequence>MGSTVIAEKTEDELRKEIDELHRQQREITERLRDPRGIRRGGLSVAGPRNFAANGGRHRGFVRPAERNDVEDQPPAKRRLSSAVVKIEEGEIADEGSEAANHERKNDVAVEIGESGNANTSLGEKKPSNWSRRDGHQRPSKMDFEIPPAEHAPRVLPKDEDPKLVSRNKRMLGQLLGTLERFRKEDMQLSGSQAYMRRSDSLKRAEERAREESEKLRQQEREQIAEKRKRDLVCSQLLKSLLFILAYSNVKTLRARIAAKAEEKKLELLFLRWSEHHKKLGNFIRTKAEPPIYYMFAKPLDKEILPEEQKEQLFQEWKAARRAELSQYQKQIAEQYVANVDKDLERWQNGRKGKRGPNNDMANLQETMDKELETHQLEHGPKTRKIPGQSNNEDDDEDDVEDINVAEDDMMDDVLGVDDNGRRAEEAVKLETGNGSPVEDKKDV</sequence>
<evidence type="ECO:0000256" key="3">
    <source>
        <dbReference type="ARBA" id="ARBA00022664"/>
    </source>
</evidence>
<evidence type="ECO:0000313" key="12">
    <source>
        <dbReference type="Proteomes" id="UP000826271"/>
    </source>
</evidence>
<proteinExistence type="inferred from homology"/>
<evidence type="ECO:0000256" key="4">
    <source>
        <dbReference type="ARBA" id="ARBA00023015"/>
    </source>
</evidence>
<feature type="region of interest" description="Disordered" evidence="9">
    <location>
        <begin position="374"/>
        <end position="444"/>
    </location>
</feature>
<keyword evidence="8" id="KW-0175">Coiled coil</keyword>